<dbReference type="EMBL" id="CP053708">
    <property type="protein sequence ID" value="QKE92403.1"/>
    <property type="molecule type" value="Genomic_DNA"/>
</dbReference>
<feature type="domain" description="ABC transmembrane type-1" evidence="8">
    <location>
        <begin position="96"/>
        <end position="301"/>
    </location>
</feature>
<evidence type="ECO:0000256" key="2">
    <source>
        <dbReference type="ARBA" id="ARBA00022448"/>
    </source>
</evidence>
<feature type="transmembrane region" description="Helical" evidence="7">
    <location>
        <begin position="136"/>
        <end position="158"/>
    </location>
</feature>
<keyword evidence="6 7" id="KW-0472">Membrane</keyword>
<dbReference type="InterPro" id="IPR000515">
    <property type="entry name" value="MetI-like"/>
</dbReference>
<evidence type="ECO:0000256" key="1">
    <source>
        <dbReference type="ARBA" id="ARBA00004651"/>
    </source>
</evidence>
<evidence type="ECO:0000256" key="4">
    <source>
        <dbReference type="ARBA" id="ARBA00022692"/>
    </source>
</evidence>
<feature type="transmembrane region" description="Helical" evidence="7">
    <location>
        <begin position="102"/>
        <end position="124"/>
    </location>
</feature>
<evidence type="ECO:0000313" key="9">
    <source>
        <dbReference type="EMBL" id="QKE92403.1"/>
    </source>
</evidence>
<feature type="transmembrane region" description="Helical" evidence="7">
    <location>
        <begin position="178"/>
        <end position="198"/>
    </location>
</feature>
<dbReference type="KEGG" id="lck:HN018_03410"/>
<keyword evidence="3" id="KW-1003">Cell membrane</keyword>
<keyword evidence="2 7" id="KW-0813">Transport</keyword>
<evidence type="ECO:0000256" key="3">
    <source>
        <dbReference type="ARBA" id="ARBA00022475"/>
    </source>
</evidence>
<dbReference type="GO" id="GO:0005886">
    <property type="term" value="C:plasma membrane"/>
    <property type="evidence" value="ECO:0007669"/>
    <property type="project" value="UniProtKB-SubCell"/>
</dbReference>
<dbReference type="Pfam" id="PF19300">
    <property type="entry name" value="BPD_transp_1_N"/>
    <property type="match status" value="1"/>
</dbReference>
<dbReference type="GO" id="GO:0055085">
    <property type="term" value="P:transmembrane transport"/>
    <property type="evidence" value="ECO:0007669"/>
    <property type="project" value="InterPro"/>
</dbReference>
<dbReference type="InterPro" id="IPR045621">
    <property type="entry name" value="BPD_transp_1_N"/>
</dbReference>
<keyword evidence="4 7" id="KW-0812">Transmembrane</keyword>
<dbReference type="Pfam" id="PF00528">
    <property type="entry name" value="BPD_transp_1"/>
    <property type="match status" value="1"/>
</dbReference>
<comment type="similarity">
    <text evidence="7">Belongs to the binding-protein-dependent transport system permease family.</text>
</comment>
<dbReference type="PANTHER" id="PTHR43163">
    <property type="entry name" value="DIPEPTIDE TRANSPORT SYSTEM PERMEASE PROTEIN DPPB-RELATED"/>
    <property type="match status" value="1"/>
</dbReference>
<dbReference type="Gene3D" id="1.10.3720.10">
    <property type="entry name" value="MetI-like"/>
    <property type="match status" value="1"/>
</dbReference>
<evidence type="ECO:0000256" key="5">
    <source>
        <dbReference type="ARBA" id="ARBA00022989"/>
    </source>
</evidence>
<feature type="transmembrane region" description="Helical" evidence="7">
    <location>
        <begin position="236"/>
        <end position="262"/>
    </location>
</feature>
<dbReference type="PROSITE" id="PS50928">
    <property type="entry name" value="ABC_TM1"/>
    <property type="match status" value="1"/>
</dbReference>
<evidence type="ECO:0000313" key="10">
    <source>
        <dbReference type="Proteomes" id="UP000500767"/>
    </source>
</evidence>
<dbReference type="InterPro" id="IPR035906">
    <property type="entry name" value="MetI-like_sf"/>
</dbReference>
<reference evidence="9 10" key="1">
    <citation type="journal article" date="2014" name="World J. Microbiol. Biotechnol.">
        <title>Biodiversity and physiological characteristics of Antarctic and Arctic lichens-associated bacteria.</title>
        <authorList>
            <person name="Lee Y.M."/>
            <person name="Kim E.H."/>
            <person name="Lee H.K."/>
            <person name="Hong S.G."/>
        </authorList>
    </citation>
    <scope>NUCLEOTIDE SEQUENCE [LARGE SCALE GENOMIC DNA]</scope>
    <source>
        <strain evidence="9 10">PAMC 26569</strain>
    </source>
</reference>
<dbReference type="Proteomes" id="UP000500767">
    <property type="component" value="Chromosome"/>
</dbReference>
<evidence type="ECO:0000259" key="8">
    <source>
        <dbReference type="PROSITE" id="PS50928"/>
    </source>
</evidence>
<evidence type="ECO:0000256" key="6">
    <source>
        <dbReference type="ARBA" id="ARBA00023136"/>
    </source>
</evidence>
<comment type="subcellular location">
    <subcellularLocation>
        <location evidence="1 7">Cell membrane</location>
        <topology evidence="1 7">Multi-pass membrane protein</topology>
    </subcellularLocation>
</comment>
<organism evidence="9 10">
    <name type="scientific">Lichenicola cladoniae</name>
    <dbReference type="NCBI Taxonomy" id="1484109"/>
    <lineage>
        <taxon>Bacteria</taxon>
        <taxon>Pseudomonadati</taxon>
        <taxon>Pseudomonadota</taxon>
        <taxon>Alphaproteobacteria</taxon>
        <taxon>Acetobacterales</taxon>
        <taxon>Acetobacteraceae</taxon>
        <taxon>Lichenicola</taxon>
    </lineage>
</organism>
<evidence type="ECO:0000256" key="7">
    <source>
        <dbReference type="RuleBase" id="RU363032"/>
    </source>
</evidence>
<proteinExistence type="inferred from homology"/>
<dbReference type="CDD" id="cd06261">
    <property type="entry name" value="TM_PBP2"/>
    <property type="match status" value="1"/>
</dbReference>
<feature type="transmembrane region" description="Helical" evidence="7">
    <location>
        <begin position="282"/>
        <end position="308"/>
    </location>
</feature>
<keyword evidence="5 7" id="KW-1133">Transmembrane helix</keyword>
<sequence length="317" mass="34813">MMRYVANKIMTAIFLTLVVSVLVFLLMRALPGDPALIALGDSATIESIAAYRHHLGLDLPLTRQYWRWISGVALHFDFGQSVLNQQDVSEIVRQRLPNTLTIGIPSLVLGVLTGIPTGIATAIFRGRGVDQLITLVINSFLGTPRFLIALFGVLVLALKWRLIPLQGYTAPWDDFAAYLHKAAWPIIVNSIYIVAVVARHTRSNLLEVMNQDYIRTARANGLSEWRIVFGHALKNTLIPVLTVIGLEMPQIVGGAVVIETIFNIPGIGQLVLNGVVNRDYLVVQAAVLVISLVTVSSNLAVEVLYGLVDPRIRRGAR</sequence>
<gene>
    <name evidence="9" type="ORF">HN018_03410</name>
</gene>
<keyword evidence="10" id="KW-1185">Reference proteome</keyword>
<accession>A0A6M8HV59</accession>
<dbReference type="SUPFAM" id="SSF161098">
    <property type="entry name" value="MetI-like"/>
    <property type="match status" value="1"/>
</dbReference>
<name>A0A6M8HV59_9PROT</name>
<protein>
    <submittedName>
        <fullName evidence="9">ABC transporter permease</fullName>
    </submittedName>
</protein>
<dbReference type="PANTHER" id="PTHR43163:SF6">
    <property type="entry name" value="DIPEPTIDE TRANSPORT SYSTEM PERMEASE PROTEIN DPPB-RELATED"/>
    <property type="match status" value="1"/>
</dbReference>
<dbReference type="AlphaFoldDB" id="A0A6M8HV59"/>